<evidence type="ECO:0000313" key="13">
    <source>
        <dbReference type="Proteomes" id="UP000070544"/>
    </source>
</evidence>
<evidence type="ECO:0000256" key="8">
    <source>
        <dbReference type="ARBA" id="ARBA00023163"/>
    </source>
</evidence>
<dbReference type="GO" id="GO:0000209">
    <property type="term" value="P:protein polyubiquitination"/>
    <property type="evidence" value="ECO:0007669"/>
    <property type="project" value="TreeGrafter"/>
</dbReference>
<keyword evidence="8" id="KW-0804">Transcription</keyword>
<name>A0A138ZYN4_GONPJ</name>
<dbReference type="AlphaFoldDB" id="A0A138ZYN4"/>
<dbReference type="EMBL" id="KQ965875">
    <property type="protein sequence ID" value="KXS09233.1"/>
    <property type="molecule type" value="Genomic_DNA"/>
</dbReference>
<dbReference type="Pfam" id="PF13639">
    <property type="entry name" value="zf-RING_2"/>
    <property type="match status" value="1"/>
</dbReference>
<evidence type="ECO:0000256" key="4">
    <source>
        <dbReference type="ARBA" id="ARBA00022723"/>
    </source>
</evidence>
<evidence type="ECO:0000256" key="10">
    <source>
        <dbReference type="SAM" id="MobiDB-lite"/>
    </source>
</evidence>
<gene>
    <name evidence="12" type="ORF">M427DRAFT_75705</name>
</gene>
<dbReference type="CDD" id="cd16574">
    <property type="entry name" value="RING-HC_Topors"/>
    <property type="match status" value="1"/>
</dbReference>
<evidence type="ECO:0000256" key="3">
    <source>
        <dbReference type="ARBA" id="ARBA00022679"/>
    </source>
</evidence>
<dbReference type="Gene3D" id="3.30.40.10">
    <property type="entry name" value="Zinc/RING finger domain, C3HC4 (zinc finger)"/>
    <property type="match status" value="1"/>
</dbReference>
<dbReference type="SUPFAM" id="SSF57850">
    <property type="entry name" value="RING/U-box"/>
    <property type="match status" value="1"/>
</dbReference>
<dbReference type="SMART" id="SM00184">
    <property type="entry name" value="RING"/>
    <property type="match status" value="1"/>
</dbReference>
<keyword evidence="4" id="KW-0479">Metal-binding</keyword>
<dbReference type="GO" id="GO:0061630">
    <property type="term" value="F:ubiquitin protein ligase activity"/>
    <property type="evidence" value="ECO:0007669"/>
    <property type="project" value="UniProtKB-EC"/>
</dbReference>
<organism evidence="12 13">
    <name type="scientific">Gonapodya prolifera (strain JEL478)</name>
    <name type="common">Monoblepharis prolifera</name>
    <dbReference type="NCBI Taxonomy" id="1344416"/>
    <lineage>
        <taxon>Eukaryota</taxon>
        <taxon>Fungi</taxon>
        <taxon>Fungi incertae sedis</taxon>
        <taxon>Chytridiomycota</taxon>
        <taxon>Chytridiomycota incertae sedis</taxon>
        <taxon>Monoblepharidomycetes</taxon>
        <taxon>Monoblepharidales</taxon>
        <taxon>Gonapodyaceae</taxon>
        <taxon>Gonapodya</taxon>
    </lineage>
</organism>
<accession>A0A138ZYN4</accession>
<feature type="region of interest" description="Disordered" evidence="10">
    <location>
        <begin position="1"/>
        <end position="32"/>
    </location>
</feature>
<dbReference type="InterPro" id="IPR001841">
    <property type="entry name" value="Znf_RING"/>
</dbReference>
<feature type="compositionally biased region" description="Basic and acidic residues" evidence="10">
    <location>
        <begin position="313"/>
        <end position="324"/>
    </location>
</feature>
<feature type="compositionally biased region" description="Polar residues" evidence="10">
    <location>
        <begin position="468"/>
        <end position="492"/>
    </location>
</feature>
<dbReference type="InterPro" id="IPR017907">
    <property type="entry name" value="Znf_RING_CS"/>
</dbReference>
<dbReference type="GO" id="GO:0008270">
    <property type="term" value="F:zinc ion binding"/>
    <property type="evidence" value="ECO:0007669"/>
    <property type="project" value="UniProtKB-KW"/>
</dbReference>
<dbReference type="STRING" id="1344416.A0A138ZYN4"/>
<dbReference type="InterPro" id="IPR058746">
    <property type="entry name" value="Znf_RING-type_Topors"/>
</dbReference>
<reference evidence="12 13" key="1">
    <citation type="journal article" date="2015" name="Genome Biol. Evol.">
        <title>Phylogenomic analyses indicate that early fungi evolved digesting cell walls of algal ancestors of land plants.</title>
        <authorList>
            <person name="Chang Y."/>
            <person name="Wang S."/>
            <person name="Sekimoto S."/>
            <person name="Aerts A.L."/>
            <person name="Choi C."/>
            <person name="Clum A."/>
            <person name="LaButti K.M."/>
            <person name="Lindquist E.A."/>
            <person name="Yee Ngan C."/>
            <person name="Ohm R.A."/>
            <person name="Salamov A.A."/>
            <person name="Grigoriev I.V."/>
            <person name="Spatafora J.W."/>
            <person name="Berbee M.L."/>
        </authorList>
    </citation>
    <scope>NUCLEOTIDE SEQUENCE [LARGE SCALE GENOMIC DNA]</scope>
    <source>
        <strain evidence="12 13">JEL478</strain>
    </source>
</reference>
<keyword evidence="5 9" id="KW-0863">Zinc-finger</keyword>
<evidence type="ECO:0000256" key="1">
    <source>
        <dbReference type="ARBA" id="ARBA00000900"/>
    </source>
</evidence>
<evidence type="ECO:0000256" key="5">
    <source>
        <dbReference type="ARBA" id="ARBA00022771"/>
    </source>
</evidence>
<evidence type="ECO:0000256" key="7">
    <source>
        <dbReference type="ARBA" id="ARBA00023015"/>
    </source>
</evidence>
<feature type="compositionally biased region" description="Polar residues" evidence="10">
    <location>
        <begin position="336"/>
        <end position="349"/>
    </location>
</feature>
<evidence type="ECO:0000256" key="2">
    <source>
        <dbReference type="ARBA" id="ARBA00012483"/>
    </source>
</evidence>
<keyword evidence="3" id="KW-0808">Transferase</keyword>
<comment type="catalytic activity">
    <reaction evidence="1">
        <text>S-ubiquitinyl-[E2 ubiquitin-conjugating enzyme]-L-cysteine + [acceptor protein]-L-lysine = [E2 ubiquitin-conjugating enzyme]-L-cysteine + N(6)-ubiquitinyl-[acceptor protein]-L-lysine.</text>
        <dbReference type="EC" id="2.3.2.27"/>
    </reaction>
</comment>
<dbReference type="Proteomes" id="UP000070544">
    <property type="component" value="Unassembled WGS sequence"/>
</dbReference>
<protein>
    <recommendedName>
        <fullName evidence="2">RING-type E3 ubiquitin transferase</fullName>
        <ecNumber evidence="2">2.3.2.27</ecNumber>
    </recommendedName>
</protein>
<proteinExistence type="predicted"/>
<sequence length="556" mass="61871">MEGMDTDDERDGDELATLFPTRSDPPPVQVDDDDDVFVEETETVRDPPDPGTCPICLLAFTDKTLLDPCLHAYCFTCIGEWAAISRACPLCKRHFDAAAHDIRSDERFKRVTFPPLHRQVGSQMGVGRRERGNTNTYPRTTSSHTAIPRPVRRWGGAGNRDVMRVDEYEEAVLDRRRYIYTNNLRLRHAAPKTQHPTPTLFSRDPSLTARLLPFLRRDLPLLLDTTNPSTISLVSEYILGVAKKHDLRSDAAITALQQFFGSKSELFVNEALGFLKGDWDLRTFDRYAQYDADVPRVDVFVKRRRRGQGLAGDESRPRSREDTATARSGGSHRARATQSVSREGGSSLNMAEALKQRVRSRSRSQSPARSRASEKRRRRSTSCGSVDGACSDEIGTSRKPQRGSSTNHQHPSRRKRRSHERSPTHDLALSTSETWDTTPPRSPSVLSISSTESAPSVPVESDEAQVKVSVQQFPTRDDAQSQQHFSNSNNPPTGIDDTAWTTSRFSPILVEPASAAKVVNIVGAAARRDGFALECPKAPREFTIVGAARRSASHIV</sequence>
<dbReference type="InterPro" id="IPR013083">
    <property type="entry name" value="Znf_RING/FYVE/PHD"/>
</dbReference>
<evidence type="ECO:0000256" key="6">
    <source>
        <dbReference type="ARBA" id="ARBA00022833"/>
    </source>
</evidence>
<dbReference type="OMA" id="GFALECP"/>
<dbReference type="GO" id="GO:0006513">
    <property type="term" value="P:protein monoubiquitination"/>
    <property type="evidence" value="ECO:0007669"/>
    <property type="project" value="TreeGrafter"/>
</dbReference>
<feature type="compositionally biased region" description="Basic residues" evidence="10">
    <location>
        <begin position="410"/>
        <end position="419"/>
    </location>
</feature>
<feature type="compositionally biased region" description="Acidic residues" evidence="10">
    <location>
        <begin position="1"/>
        <end position="14"/>
    </location>
</feature>
<feature type="region of interest" description="Disordered" evidence="10">
    <location>
        <begin position="120"/>
        <end position="151"/>
    </location>
</feature>
<evidence type="ECO:0000313" key="12">
    <source>
        <dbReference type="EMBL" id="KXS09233.1"/>
    </source>
</evidence>
<dbReference type="PROSITE" id="PS50089">
    <property type="entry name" value="ZF_RING_2"/>
    <property type="match status" value="1"/>
</dbReference>
<keyword evidence="7" id="KW-0805">Transcription regulation</keyword>
<dbReference type="PANTHER" id="PTHR46077:SF1">
    <property type="entry name" value="TOP1 BINDING ARGININE_SERINE RICH PROTEIN, E3 UBIQUITIN LIGASE"/>
    <property type="match status" value="1"/>
</dbReference>
<keyword evidence="13" id="KW-1185">Reference proteome</keyword>
<dbReference type="PROSITE" id="PS00518">
    <property type="entry name" value="ZF_RING_1"/>
    <property type="match status" value="1"/>
</dbReference>
<feature type="domain" description="RING-type" evidence="11">
    <location>
        <begin position="53"/>
        <end position="92"/>
    </location>
</feature>
<evidence type="ECO:0000259" key="11">
    <source>
        <dbReference type="PROSITE" id="PS50089"/>
    </source>
</evidence>
<keyword evidence="6" id="KW-0862">Zinc</keyword>
<feature type="compositionally biased region" description="Polar residues" evidence="10">
    <location>
        <begin position="133"/>
        <end position="145"/>
    </location>
</feature>
<dbReference type="EC" id="2.3.2.27" evidence="2"/>
<dbReference type="OrthoDB" id="21204at2759"/>
<evidence type="ECO:0000256" key="9">
    <source>
        <dbReference type="PROSITE-ProRule" id="PRU00175"/>
    </source>
</evidence>
<dbReference type="PANTHER" id="PTHR46077">
    <property type="entry name" value="E3 UBIQUITIN-PROTEIN LIGASE TOPORS"/>
    <property type="match status" value="1"/>
</dbReference>
<feature type="region of interest" description="Disordered" evidence="10">
    <location>
        <begin position="305"/>
        <end position="494"/>
    </location>
</feature>
<feature type="compositionally biased region" description="Polar residues" evidence="10">
    <location>
        <begin position="429"/>
        <end position="454"/>
    </location>
</feature>